<sequence length="294" mass="34155">MLLCIQYNEYKEIQMPIPLSSNEIIHVDHKIKEASYSMPHMQAASDHYMLGYLVSGDRKWFSYENIKIAHSGDVGISKPNVYHRNCAMSDIPYERYIIKFRLEALQPAINLVGQSEFDILCTDYLHFLPESQIKIKSQFEEMYQEYNNNTPYSQLILTGMLHKLFFTIYQEHLPIESSQLLFNKFDSRIHDVLVYIENNLEYNPTIDDAAKYISLSTSHFSRLFKEVTGCSYTDYLTATKLQHAQLLLGNTQLSISQIAYKTGFSNANYLATVFQKKFNCSPSKYRKTCIDGIF</sequence>
<proteinExistence type="predicted"/>
<keyword evidence="2" id="KW-0238">DNA-binding</keyword>
<dbReference type="GO" id="GO:0043565">
    <property type="term" value="F:sequence-specific DNA binding"/>
    <property type="evidence" value="ECO:0007669"/>
    <property type="project" value="InterPro"/>
</dbReference>
<keyword evidence="1" id="KW-0805">Transcription regulation</keyword>
<dbReference type="SMART" id="SM00342">
    <property type="entry name" value="HTH_ARAC"/>
    <property type="match status" value="1"/>
</dbReference>
<gene>
    <name evidence="5" type="ORF">DW858_12940</name>
</gene>
<dbReference type="SUPFAM" id="SSF51215">
    <property type="entry name" value="Regulatory protein AraC"/>
    <property type="match status" value="1"/>
</dbReference>
<dbReference type="Pfam" id="PF12833">
    <property type="entry name" value="HTH_18"/>
    <property type="match status" value="1"/>
</dbReference>
<dbReference type="InterPro" id="IPR009057">
    <property type="entry name" value="Homeodomain-like_sf"/>
</dbReference>
<evidence type="ECO:0000256" key="1">
    <source>
        <dbReference type="ARBA" id="ARBA00023015"/>
    </source>
</evidence>
<dbReference type="EMBL" id="QSHM01000020">
    <property type="protein sequence ID" value="RHC11551.1"/>
    <property type="molecule type" value="Genomic_DNA"/>
</dbReference>
<reference evidence="5 6" key="1">
    <citation type="submission" date="2018-08" db="EMBL/GenBank/DDBJ databases">
        <title>A genome reference for cultivated species of the human gut microbiota.</title>
        <authorList>
            <person name="Zou Y."/>
            <person name="Xue W."/>
            <person name="Luo G."/>
        </authorList>
    </citation>
    <scope>NUCLEOTIDE SEQUENCE [LARGE SCALE GENOMIC DNA]</scope>
    <source>
        <strain evidence="5 6">AM37-3BH</strain>
    </source>
</reference>
<dbReference type="InterPro" id="IPR018060">
    <property type="entry name" value="HTH_AraC"/>
</dbReference>
<evidence type="ECO:0000313" key="5">
    <source>
        <dbReference type="EMBL" id="RHC11551.1"/>
    </source>
</evidence>
<dbReference type="PROSITE" id="PS00041">
    <property type="entry name" value="HTH_ARAC_FAMILY_1"/>
    <property type="match status" value="1"/>
</dbReference>
<dbReference type="InterPro" id="IPR037923">
    <property type="entry name" value="HTH-like"/>
</dbReference>
<dbReference type="Gene3D" id="1.10.10.60">
    <property type="entry name" value="Homeodomain-like"/>
    <property type="match status" value="2"/>
</dbReference>
<dbReference type="InterPro" id="IPR018062">
    <property type="entry name" value="HTH_AraC-typ_CS"/>
</dbReference>
<protein>
    <submittedName>
        <fullName evidence="5">AraC family transcriptional regulator</fullName>
    </submittedName>
</protein>
<evidence type="ECO:0000256" key="3">
    <source>
        <dbReference type="ARBA" id="ARBA00023163"/>
    </source>
</evidence>
<dbReference type="PANTHER" id="PTHR43280">
    <property type="entry name" value="ARAC-FAMILY TRANSCRIPTIONAL REGULATOR"/>
    <property type="match status" value="1"/>
</dbReference>
<dbReference type="PANTHER" id="PTHR43280:SF2">
    <property type="entry name" value="HTH-TYPE TRANSCRIPTIONAL REGULATOR EXSA"/>
    <property type="match status" value="1"/>
</dbReference>
<evidence type="ECO:0000259" key="4">
    <source>
        <dbReference type="PROSITE" id="PS01124"/>
    </source>
</evidence>
<feature type="domain" description="HTH araC/xylS-type" evidence="4">
    <location>
        <begin position="190"/>
        <end position="288"/>
    </location>
</feature>
<accession>A0A413YR41</accession>
<evidence type="ECO:0000256" key="2">
    <source>
        <dbReference type="ARBA" id="ARBA00023125"/>
    </source>
</evidence>
<dbReference type="AlphaFoldDB" id="A0A413YR41"/>
<dbReference type="Proteomes" id="UP000285844">
    <property type="component" value="Unassembled WGS sequence"/>
</dbReference>
<dbReference type="PROSITE" id="PS01124">
    <property type="entry name" value="HTH_ARAC_FAMILY_2"/>
    <property type="match status" value="1"/>
</dbReference>
<name>A0A413YR41_9FIRM</name>
<comment type="caution">
    <text evidence="5">The sequence shown here is derived from an EMBL/GenBank/DDBJ whole genome shotgun (WGS) entry which is preliminary data.</text>
</comment>
<organism evidence="5 6">
    <name type="scientific">Lachnospira eligens</name>
    <dbReference type="NCBI Taxonomy" id="39485"/>
    <lineage>
        <taxon>Bacteria</taxon>
        <taxon>Bacillati</taxon>
        <taxon>Bacillota</taxon>
        <taxon>Clostridia</taxon>
        <taxon>Lachnospirales</taxon>
        <taxon>Lachnospiraceae</taxon>
        <taxon>Lachnospira</taxon>
    </lineage>
</organism>
<evidence type="ECO:0000313" key="6">
    <source>
        <dbReference type="Proteomes" id="UP000285844"/>
    </source>
</evidence>
<dbReference type="GO" id="GO:0003700">
    <property type="term" value="F:DNA-binding transcription factor activity"/>
    <property type="evidence" value="ECO:0007669"/>
    <property type="project" value="InterPro"/>
</dbReference>
<keyword evidence="3" id="KW-0804">Transcription</keyword>
<dbReference type="SUPFAM" id="SSF46689">
    <property type="entry name" value="Homeodomain-like"/>
    <property type="match status" value="2"/>
</dbReference>